<name>A0AA39MXS2_9AGAR</name>
<evidence type="ECO:0000256" key="2">
    <source>
        <dbReference type="ARBA" id="ARBA00022691"/>
    </source>
</evidence>
<comment type="caution">
    <text evidence="3">The sequence shown here is derived from an EMBL/GenBank/DDBJ whole genome shotgun (WGS) entry which is preliminary data.</text>
</comment>
<accession>A0AA39MXS2</accession>
<sequence length="426" mass="48847">MELPPELVDLIITEFWYSELPSKDRITFMTACPLINTIWRDVYARITSRDIYVPTVAYLLYLASIIRWKHWPNNSAVYGGFPPDSTRTITCYVDLTNSKDDAAKDPYSAFCNMPNYIGFRRCFPNIEKINLEMKFCVGWYWNGSFSRQLYRTRVSIMLSQTTSELSVLPVEWSIFIHCPPDVEKVCPITAQIFRRPILEGITMDMVQRCHTIPISLAEDGSTYHHGAHHFRDQFCIDEKGGDVRSINFYIGMATHRRSRGWKFWELGHRLFKSTADTFPARFIPADIFQLKGLTKEDAPVPLPELTKVQSLVDLRGNISAIHILSFFHLFDEEQQSAKILAALVSVEAGSMIFGSHVGRHEKGFRIEVDSSSGQSRNMFCHSPESWRSLWGGEIFPKGTVHVDDFLRERGCADIVELGATLMMIDY</sequence>
<reference evidence="3" key="1">
    <citation type="submission" date="2023-06" db="EMBL/GenBank/DDBJ databases">
        <authorList>
            <consortium name="Lawrence Berkeley National Laboratory"/>
            <person name="Ahrendt S."/>
            <person name="Sahu N."/>
            <person name="Indic B."/>
            <person name="Wong-Bajracharya J."/>
            <person name="Merenyi Z."/>
            <person name="Ke H.-M."/>
            <person name="Monk M."/>
            <person name="Kocsube S."/>
            <person name="Drula E."/>
            <person name="Lipzen A."/>
            <person name="Balint B."/>
            <person name="Henrissat B."/>
            <person name="Andreopoulos B."/>
            <person name="Martin F.M."/>
            <person name="Harder C.B."/>
            <person name="Rigling D."/>
            <person name="Ford K.L."/>
            <person name="Foster G.D."/>
            <person name="Pangilinan J."/>
            <person name="Papanicolaou A."/>
            <person name="Barry K."/>
            <person name="LaButti K."/>
            <person name="Viragh M."/>
            <person name="Koriabine M."/>
            <person name="Yan M."/>
            <person name="Riley R."/>
            <person name="Champramary S."/>
            <person name="Plett K.L."/>
            <person name="Tsai I.J."/>
            <person name="Slot J."/>
            <person name="Sipos G."/>
            <person name="Plett J."/>
            <person name="Nagy L.G."/>
            <person name="Grigoriev I.V."/>
        </authorList>
    </citation>
    <scope>NUCLEOTIDE SEQUENCE</scope>
    <source>
        <strain evidence="3">FPL87.14</strain>
    </source>
</reference>
<gene>
    <name evidence="3" type="ORF">EV421DRAFT_2016236</name>
</gene>
<evidence type="ECO:0000256" key="1">
    <source>
        <dbReference type="ARBA" id="ARBA00022679"/>
    </source>
</evidence>
<keyword evidence="2" id="KW-0949">S-adenosyl-L-methionine</keyword>
<organism evidence="3 4">
    <name type="scientific">Armillaria borealis</name>
    <dbReference type="NCBI Taxonomy" id="47425"/>
    <lineage>
        <taxon>Eukaryota</taxon>
        <taxon>Fungi</taxon>
        <taxon>Dikarya</taxon>
        <taxon>Basidiomycota</taxon>
        <taxon>Agaricomycotina</taxon>
        <taxon>Agaricomycetes</taxon>
        <taxon>Agaricomycetidae</taxon>
        <taxon>Agaricales</taxon>
        <taxon>Marasmiineae</taxon>
        <taxon>Physalacriaceae</taxon>
        <taxon>Armillaria</taxon>
    </lineage>
</organism>
<evidence type="ECO:0000313" key="3">
    <source>
        <dbReference type="EMBL" id="KAK0449989.1"/>
    </source>
</evidence>
<keyword evidence="1" id="KW-0808">Transferase</keyword>
<dbReference type="AlphaFoldDB" id="A0AA39MXS2"/>
<dbReference type="PANTHER" id="PTHR35897:SF1">
    <property type="entry name" value="METHYLTRANSFERASE AUSD"/>
    <property type="match status" value="1"/>
</dbReference>
<keyword evidence="4" id="KW-1185">Reference proteome</keyword>
<proteinExistence type="predicted"/>
<dbReference type="InterPro" id="IPR051654">
    <property type="entry name" value="Meroterpenoid_MTases"/>
</dbReference>
<evidence type="ECO:0000313" key="4">
    <source>
        <dbReference type="Proteomes" id="UP001175226"/>
    </source>
</evidence>
<dbReference type="Proteomes" id="UP001175226">
    <property type="component" value="Unassembled WGS sequence"/>
</dbReference>
<protein>
    <submittedName>
        <fullName evidence="3">Uncharacterized protein</fullName>
    </submittedName>
</protein>
<dbReference type="EMBL" id="JAUEPT010000007">
    <property type="protein sequence ID" value="KAK0449989.1"/>
    <property type="molecule type" value="Genomic_DNA"/>
</dbReference>
<dbReference type="PANTHER" id="PTHR35897">
    <property type="entry name" value="METHYLTRANSFERASE AUSD"/>
    <property type="match status" value="1"/>
</dbReference>
<dbReference type="GO" id="GO:0016740">
    <property type="term" value="F:transferase activity"/>
    <property type="evidence" value="ECO:0007669"/>
    <property type="project" value="UniProtKB-KW"/>
</dbReference>